<dbReference type="OrthoDB" id="10313236at2759"/>
<feature type="chain" id="PRO_5017791738" evidence="2">
    <location>
        <begin position="29"/>
        <end position="318"/>
    </location>
</feature>
<proteinExistence type="predicted"/>
<dbReference type="Proteomes" id="UP000256328">
    <property type="component" value="Unassembled WGS sequence"/>
</dbReference>
<protein>
    <submittedName>
        <fullName evidence="3">Uncharacterized protein</fullName>
    </submittedName>
</protein>
<accession>A0A3D8Q7W3</accession>
<evidence type="ECO:0000256" key="2">
    <source>
        <dbReference type="SAM" id="SignalP"/>
    </source>
</evidence>
<organism evidence="3 4">
    <name type="scientific">Coleophoma crateriformis</name>
    <dbReference type="NCBI Taxonomy" id="565419"/>
    <lineage>
        <taxon>Eukaryota</taxon>
        <taxon>Fungi</taxon>
        <taxon>Dikarya</taxon>
        <taxon>Ascomycota</taxon>
        <taxon>Pezizomycotina</taxon>
        <taxon>Leotiomycetes</taxon>
        <taxon>Helotiales</taxon>
        <taxon>Dermateaceae</taxon>
        <taxon>Coleophoma</taxon>
    </lineage>
</organism>
<evidence type="ECO:0000313" key="4">
    <source>
        <dbReference type="Proteomes" id="UP000256328"/>
    </source>
</evidence>
<dbReference type="AlphaFoldDB" id="A0A3D8Q7W3"/>
<gene>
    <name evidence="3" type="ORF">BP5796_12519</name>
</gene>
<feature type="region of interest" description="Disordered" evidence="1">
    <location>
        <begin position="263"/>
        <end position="288"/>
    </location>
</feature>
<keyword evidence="2" id="KW-0732">Signal</keyword>
<evidence type="ECO:0000256" key="1">
    <source>
        <dbReference type="SAM" id="MobiDB-lite"/>
    </source>
</evidence>
<reference evidence="3 4" key="1">
    <citation type="journal article" date="2018" name="IMA Fungus">
        <title>IMA Genome-F 9: Draft genome sequence of Annulohypoxylon stygium, Aspergillus mulundensis, Berkeleyomyces basicola (syn. Thielaviopsis basicola), Ceratocystis smalleyi, two Cercospora beticola strains, Coleophoma cylindrospora, Fusarium fracticaudum, Phialophora cf. hyalina, and Morchella septimelata.</title>
        <authorList>
            <person name="Wingfield B.D."/>
            <person name="Bills G.F."/>
            <person name="Dong Y."/>
            <person name="Huang W."/>
            <person name="Nel W.J."/>
            <person name="Swalarsk-Parry B.S."/>
            <person name="Vaghefi N."/>
            <person name="Wilken P.M."/>
            <person name="An Z."/>
            <person name="de Beer Z.W."/>
            <person name="De Vos L."/>
            <person name="Chen L."/>
            <person name="Duong T.A."/>
            <person name="Gao Y."/>
            <person name="Hammerbacher A."/>
            <person name="Kikkert J.R."/>
            <person name="Li Y."/>
            <person name="Li H."/>
            <person name="Li K."/>
            <person name="Li Q."/>
            <person name="Liu X."/>
            <person name="Ma X."/>
            <person name="Naidoo K."/>
            <person name="Pethybridge S.J."/>
            <person name="Sun J."/>
            <person name="Steenkamp E.T."/>
            <person name="van der Nest M.A."/>
            <person name="van Wyk S."/>
            <person name="Wingfield M.J."/>
            <person name="Xiong C."/>
            <person name="Yue Q."/>
            <person name="Zhang X."/>
        </authorList>
    </citation>
    <scope>NUCLEOTIDE SEQUENCE [LARGE SCALE GENOMIC DNA]</scope>
    <source>
        <strain evidence="3 4">BP5796</strain>
    </source>
</reference>
<sequence length="318" mass="35265">MAKNSSFSFSSGSTALLFWFSLLTGVWADLYDNQLLGVNASWPSGANLRVQDGFDGNSSDPTSLSPFRDGPPTVYLKATHDDAFPERYIEAANSSLLSSKYLVMVTLYNETDTADEDFSNVQLVYIQDNMMASTPGGVVSDNNTFVTLHNETEPLMPYWSDFNRTEIISYLRFDQTTWQLSVGVYQQTPELEAYLYPRSGDFADYEQYQSLLYTRLYYMFFSLQYGTENPSKFWNSSSVSPWGRVYCYVPGFYDEADTATPTASTSSSSVSSSSPTATTSKGATSNASTKQSMYGCHSMGMIVLSAWIISALSAGLFI</sequence>
<dbReference type="EMBL" id="PDLN01000022">
    <property type="protein sequence ID" value="RDW57718.1"/>
    <property type="molecule type" value="Genomic_DNA"/>
</dbReference>
<keyword evidence="4" id="KW-1185">Reference proteome</keyword>
<feature type="compositionally biased region" description="Low complexity" evidence="1">
    <location>
        <begin position="263"/>
        <end position="285"/>
    </location>
</feature>
<feature type="signal peptide" evidence="2">
    <location>
        <begin position="1"/>
        <end position="28"/>
    </location>
</feature>
<comment type="caution">
    <text evidence="3">The sequence shown here is derived from an EMBL/GenBank/DDBJ whole genome shotgun (WGS) entry which is preliminary data.</text>
</comment>
<evidence type="ECO:0000313" key="3">
    <source>
        <dbReference type="EMBL" id="RDW57718.1"/>
    </source>
</evidence>
<name>A0A3D8Q7W3_9HELO</name>